<evidence type="ECO:0000313" key="1">
    <source>
        <dbReference type="EMBL" id="CAH2254949.1"/>
    </source>
</evidence>
<sequence>MADTTCADNASDASPDILMRIQSHFDAFWRKLEGKLLQTASPRPPTPTKRTSLTYSYQANRHPHSRPAPTTTRAGCHCKPAFPFRRYTAQRSGMERPQAPKPHH</sequence>
<dbReference type="Proteomes" id="UP001295444">
    <property type="component" value="Chromosome 02"/>
</dbReference>
<protein>
    <submittedName>
        <fullName evidence="1">Uncharacterized protein</fullName>
    </submittedName>
</protein>
<keyword evidence="2" id="KW-1185">Reference proteome</keyword>
<dbReference type="AlphaFoldDB" id="A0AAD1RJW8"/>
<accession>A0AAD1RJW8</accession>
<dbReference type="EMBL" id="OW240913">
    <property type="protein sequence ID" value="CAH2254949.1"/>
    <property type="molecule type" value="Genomic_DNA"/>
</dbReference>
<proteinExistence type="predicted"/>
<organism evidence="1 2">
    <name type="scientific">Pelobates cultripes</name>
    <name type="common">Western spadefoot toad</name>
    <dbReference type="NCBI Taxonomy" id="61616"/>
    <lineage>
        <taxon>Eukaryota</taxon>
        <taxon>Metazoa</taxon>
        <taxon>Chordata</taxon>
        <taxon>Craniata</taxon>
        <taxon>Vertebrata</taxon>
        <taxon>Euteleostomi</taxon>
        <taxon>Amphibia</taxon>
        <taxon>Batrachia</taxon>
        <taxon>Anura</taxon>
        <taxon>Pelobatoidea</taxon>
        <taxon>Pelobatidae</taxon>
        <taxon>Pelobates</taxon>
    </lineage>
</organism>
<gene>
    <name evidence="1" type="ORF">PECUL_23A018373</name>
</gene>
<reference evidence="1" key="1">
    <citation type="submission" date="2022-03" db="EMBL/GenBank/DDBJ databases">
        <authorList>
            <person name="Alioto T."/>
            <person name="Alioto T."/>
            <person name="Gomez Garrido J."/>
        </authorList>
    </citation>
    <scope>NUCLEOTIDE SEQUENCE</scope>
</reference>
<evidence type="ECO:0000313" key="2">
    <source>
        <dbReference type="Proteomes" id="UP001295444"/>
    </source>
</evidence>
<name>A0AAD1RJW8_PELCU</name>